<dbReference type="EMBL" id="CAJOAX010000928">
    <property type="protein sequence ID" value="CAF3667552.1"/>
    <property type="molecule type" value="Genomic_DNA"/>
</dbReference>
<dbReference type="Proteomes" id="UP000663882">
    <property type="component" value="Unassembled WGS sequence"/>
</dbReference>
<dbReference type="GO" id="GO:0043122">
    <property type="term" value="P:regulation of canonical NF-kappaB signal transduction"/>
    <property type="evidence" value="ECO:0007669"/>
    <property type="project" value="TreeGrafter"/>
</dbReference>
<dbReference type="PANTHER" id="PTHR10131:SF94">
    <property type="entry name" value="TNF RECEPTOR-ASSOCIATED FACTOR 4"/>
    <property type="match status" value="1"/>
</dbReference>
<dbReference type="OrthoDB" id="6475149at2759"/>
<dbReference type="SUPFAM" id="SSF49599">
    <property type="entry name" value="TRAF domain-like"/>
    <property type="match status" value="1"/>
</dbReference>
<dbReference type="InterPro" id="IPR008974">
    <property type="entry name" value="TRAF-like"/>
</dbReference>
<gene>
    <name evidence="3" type="ORF">OTI717_LOCUS10337</name>
    <name evidence="2" type="ORF">RFH988_LOCUS29856</name>
</gene>
<dbReference type="InterPro" id="IPR002083">
    <property type="entry name" value="MATH/TRAF_dom"/>
</dbReference>
<organism evidence="2 4">
    <name type="scientific">Rotaria sordida</name>
    <dbReference type="NCBI Taxonomy" id="392033"/>
    <lineage>
        <taxon>Eukaryota</taxon>
        <taxon>Metazoa</taxon>
        <taxon>Spiralia</taxon>
        <taxon>Gnathifera</taxon>
        <taxon>Rotifera</taxon>
        <taxon>Eurotatoria</taxon>
        <taxon>Bdelloidea</taxon>
        <taxon>Philodinida</taxon>
        <taxon>Philodinidae</taxon>
        <taxon>Rotaria</taxon>
    </lineage>
</organism>
<dbReference type="PANTHER" id="PTHR10131">
    <property type="entry name" value="TNF RECEPTOR ASSOCIATED FACTOR"/>
    <property type="match status" value="1"/>
</dbReference>
<name>A0A815DMJ9_9BILA</name>
<dbReference type="Gene3D" id="2.60.210.10">
    <property type="entry name" value="Apoptosis, Tumor Necrosis Factor Receptor Associated Protein 2, Chain A"/>
    <property type="match status" value="1"/>
</dbReference>
<sequence>MATSKEPHDSFGGLKIGNKDTINISLFCELCKLLLLDPIQLLCCGTRLCRWCSKKGLLDSEPFICSFCHTKQEQKQTHADRGAERELNMIKIDCYSCSWNGLYNDYKKHLQRQHSYLQCNDCHEHFFSINLYEEHRQEICQYRSIPCELPGCTGLIKSSEMRKHYLSDQHQALIHKIITEYIASKKHLVNKANCLTATSNVVSGMEKEPIAVQESVNILSPGVEILPNDSMRDNILLDNDSTMTFHFIKHSNEMNLPFSIYSSQFKTSTFGYNFMLRICSTIISGNENQEYLSIYITLLRGEFDQILLYPFPYNIYLCLCDQSKQKKHIVSMIKPDANLLSFVRPTSEKNNEVGIIKYCPLKLLKDAKSNYLKDGIFFIRIFIDFMNTGSSPFTR</sequence>
<feature type="domain" description="MATH" evidence="1">
    <location>
        <begin position="240"/>
        <end position="383"/>
    </location>
</feature>
<accession>A0A815DMJ9</accession>
<evidence type="ECO:0000313" key="4">
    <source>
        <dbReference type="Proteomes" id="UP000663882"/>
    </source>
</evidence>
<reference evidence="2" key="1">
    <citation type="submission" date="2021-02" db="EMBL/GenBank/DDBJ databases">
        <authorList>
            <person name="Nowell W R."/>
        </authorList>
    </citation>
    <scope>NUCLEOTIDE SEQUENCE</scope>
</reference>
<evidence type="ECO:0000313" key="2">
    <source>
        <dbReference type="EMBL" id="CAF1303547.1"/>
    </source>
</evidence>
<evidence type="ECO:0000313" key="3">
    <source>
        <dbReference type="EMBL" id="CAF3667552.1"/>
    </source>
</evidence>
<dbReference type="Proteomes" id="UP000663823">
    <property type="component" value="Unassembled WGS sequence"/>
</dbReference>
<dbReference type="Pfam" id="PF21355">
    <property type="entry name" value="TRAF-mep_MATH"/>
    <property type="match status" value="1"/>
</dbReference>
<proteinExistence type="predicted"/>
<protein>
    <recommendedName>
        <fullName evidence="1">MATH domain-containing protein</fullName>
    </recommendedName>
</protein>
<dbReference type="PROSITE" id="PS50144">
    <property type="entry name" value="MATH"/>
    <property type="match status" value="1"/>
</dbReference>
<comment type="caution">
    <text evidence="2">The sequence shown here is derived from an EMBL/GenBank/DDBJ whole genome shotgun (WGS) entry which is preliminary data.</text>
</comment>
<dbReference type="EMBL" id="CAJNOO010002873">
    <property type="protein sequence ID" value="CAF1303547.1"/>
    <property type="molecule type" value="Genomic_DNA"/>
</dbReference>
<dbReference type="InterPro" id="IPR013083">
    <property type="entry name" value="Znf_RING/FYVE/PHD"/>
</dbReference>
<evidence type="ECO:0000259" key="1">
    <source>
        <dbReference type="PROSITE" id="PS50144"/>
    </source>
</evidence>
<dbReference type="AlphaFoldDB" id="A0A815DMJ9"/>
<dbReference type="Gene3D" id="3.30.40.10">
    <property type="entry name" value="Zinc/RING finger domain, C3HC4 (zinc finger)"/>
    <property type="match status" value="1"/>
</dbReference>
<dbReference type="InterPro" id="IPR049342">
    <property type="entry name" value="TRAF1-6_MATH_dom"/>
</dbReference>